<protein>
    <recommendedName>
        <fullName evidence="3">Lipoprotein</fullName>
    </recommendedName>
</protein>
<reference evidence="1 2" key="1">
    <citation type="submission" date="2016-12" db="EMBL/GenBank/DDBJ databases">
        <title>Draft genome sequence of Fusarium oxysporum causing rot on Narcissus.</title>
        <authorList>
            <person name="Armitage A.D."/>
            <person name="Taylor A."/>
            <person name="Clarkson J.P."/>
            <person name="Harrison R.J."/>
            <person name="Jackson A.C."/>
        </authorList>
    </citation>
    <scope>NUCLEOTIDE SEQUENCE [LARGE SCALE GENOMIC DNA]</scope>
    <source>
        <strain evidence="1 2">N139</strain>
    </source>
</reference>
<proteinExistence type="predicted"/>
<name>A0A4Q2UTL6_FUSOX</name>
<dbReference type="PROSITE" id="PS51257">
    <property type="entry name" value="PROKAR_LIPOPROTEIN"/>
    <property type="match status" value="1"/>
</dbReference>
<evidence type="ECO:0000313" key="2">
    <source>
        <dbReference type="Proteomes" id="UP000290540"/>
    </source>
</evidence>
<accession>A0A4Q2UTL6</accession>
<dbReference type="AlphaFoldDB" id="A0A4Q2UTL6"/>
<gene>
    <name evidence="1" type="ORF">BFJ63_vAg20285</name>
</gene>
<dbReference type="EMBL" id="MQTW01003436">
    <property type="protein sequence ID" value="RYC76840.1"/>
    <property type="molecule type" value="Genomic_DNA"/>
</dbReference>
<sequence length="41" mass="4394">MHIRAVTVHGVASAFGCAAAGWASDHQSCFIYVLVQCYVHS</sequence>
<comment type="caution">
    <text evidence="1">The sequence shown here is derived from an EMBL/GenBank/DDBJ whole genome shotgun (WGS) entry which is preliminary data.</text>
</comment>
<evidence type="ECO:0008006" key="3">
    <source>
        <dbReference type="Google" id="ProtNLM"/>
    </source>
</evidence>
<organism evidence="1 2">
    <name type="scientific">Fusarium oxysporum f. sp. narcissi</name>
    <dbReference type="NCBI Taxonomy" id="451672"/>
    <lineage>
        <taxon>Eukaryota</taxon>
        <taxon>Fungi</taxon>
        <taxon>Dikarya</taxon>
        <taxon>Ascomycota</taxon>
        <taxon>Pezizomycotina</taxon>
        <taxon>Sordariomycetes</taxon>
        <taxon>Hypocreomycetidae</taxon>
        <taxon>Hypocreales</taxon>
        <taxon>Nectriaceae</taxon>
        <taxon>Fusarium</taxon>
        <taxon>Fusarium oxysporum species complex</taxon>
    </lineage>
</organism>
<dbReference type="Proteomes" id="UP000290540">
    <property type="component" value="Unassembled WGS sequence"/>
</dbReference>
<evidence type="ECO:0000313" key="1">
    <source>
        <dbReference type="EMBL" id="RYC76840.1"/>
    </source>
</evidence>